<evidence type="ECO:0000256" key="2">
    <source>
        <dbReference type="ARBA" id="ARBA00022723"/>
    </source>
</evidence>
<dbReference type="InterPro" id="IPR051507">
    <property type="entry name" value="PcG_RING_finger"/>
</dbReference>
<organism evidence="8">
    <name type="scientific">Ascaris suum</name>
    <name type="common">Pig roundworm</name>
    <name type="synonym">Ascaris lumbricoides</name>
    <dbReference type="NCBI Taxonomy" id="6253"/>
    <lineage>
        <taxon>Eukaryota</taxon>
        <taxon>Metazoa</taxon>
        <taxon>Ecdysozoa</taxon>
        <taxon>Nematoda</taxon>
        <taxon>Chromadorea</taxon>
        <taxon>Rhabditida</taxon>
        <taxon>Spirurina</taxon>
        <taxon>Ascaridomorpha</taxon>
        <taxon>Ascaridoidea</taxon>
        <taxon>Ascarididae</taxon>
        <taxon>Ascaris</taxon>
    </lineage>
</organism>
<dbReference type="SMART" id="SM00184">
    <property type="entry name" value="RING"/>
    <property type="match status" value="1"/>
</dbReference>
<dbReference type="GO" id="GO:0005634">
    <property type="term" value="C:nucleus"/>
    <property type="evidence" value="ECO:0007669"/>
    <property type="project" value="UniProtKB-SubCell"/>
</dbReference>
<sequence>MCLGLRVWWPMTRRPVQVGDEYKILLRTLNPHITCPICKGYFIEATTVIECLHTFCKSCLLKHFENESNCCPKCSGLIHQSHPSHYVSFDRTMQELVYKLVPGLQAREEEYRNAFAKLCKKEHVDGDSVVKTEEVERTSLVSGCYVNACKE</sequence>
<keyword evidence="5" id="KW-0539">Nucleus</keyword>
<evidence type="ECO:0000256" key="1">
    <source>
        <dbReference type="ARBA" id="ARBA00004123"/>
    </source>
</evidence>
<keyword evidence="2" id="KW-0479">Metal-binding</keyword>
<dbReference type="InterPro" id="IPR017907">
    <property type="entry name" value="Znf_RING_CS"/>
</dbReference>
<keyword evidence="3 6" id="KW-0863">Zinc-finger</keyword>
<dbReference type="InterPro" id="IPR001841">
    <property type="entry name" value="Znf_RING"/>
</dbReference>
<reference evidence="8" key="1">
    <citation type="journal article" date="2011" name="Genome Res.">
        <title>Deep small RNA sequencing from the nematode Ascaris reveals conservation, functional diversification, and novel developmental profiles.</title>
        <authorList>
            <person name="Wang J."/>
            <person name="Czech B."/>
            <person name="Crunk A."/>
            <person name="Wallace A."/>
            <person name="Mitreva M."/>
            <person name="Hannon G.J."/>
            <person name="Davis R.E."/>
        </authorList>
    </citation>
    <scope>NUCLEOTIDE SEQUENCE</scope>
</reference>
<dbReference type="InterPro" id="IPR018957">
    <property type="entry name" value="Znf_C3HC4_RING-type"/>
</dbReference>
<evidence type="ECO:0000259" key="7">
    <source>
        <dbReference type="PROSITE" id="PS50089"/>
    </source>
</evidence>
<dbReference type="GO" id="GO:0008270">
    <property type="term" value="F:zinc ion binding"/>
    <property type="evidence" value="ECO:0007669"/>
    <property type="project" value="UniProtKB-KW"/>
</dbReference>
<evidence type="ECO:0000256" key="5">
    <source>
        <dbReference type="ARBA" id="ARBA00023242"/>
    </source>
</evidence>
<evidence type="ECO:0000256" key="6">
    <source>
        <dbReference type="PROSITE-ProRule" id="PRU00175"/>
    </source>
</evidence>
<dbReference type="AlphaFoldDB" id="F1LA89"/>
<keyword evidence="4" id="KW-0862">Zinc</keyword>
<evidence type="ECO:0000256" key="3">
    <source>
        <dbReference type="ARBA" id="ARBA00022771"/>
    </source>
</evidence>
<dbReference type="PROSITE" id="PS50089">
    <property type="entry name" value="ZF_RING_2"/>
    <property type="match status" value="1"/>
</dbReference>
<proteinExistence type="evidence at transcript level"/>
<feature type="domain" description="RING-type" evidence="7">
    <location>
        <begin position="35"/>
        <end position="75"/>
    </location>
</feature>
<evidence type="ECO:0000256" key="4">
    <source>
        <dbReference type="ARBA" id="ARBA00022833"/>
    </source>
</evidence>
<dbReference type="PROSITE" id="PS00518">
    <property type="entry name" value="ZF_RING_1"/>
    <property type="match status" value="1"/>
</dbReference>
<comment type="subcellular location">
    <subcellularLocation>
        <location evidence="1">Nucleus</location>
    </subcellularLocation>
</comment>
<dbReference type="Gene3D" id="3.30.40.10">
    <property type="entry name" value="Zinc/RING finger domain, C3HC4 (zinc finger)"/>
    <property type="match status" value="1"/>
</dbReference>
<dbReference type="SUPFAM" id="SSF57850">
    <property type="entry name" value="RING/U-box"/>
    <property type="match status" value="1"/>
</dbReference>
<dbReference type="PANTHER" id="PTHR45893">
    <property type="entry name" value="POLYCOMB GROUP RING FINGER PROTEIN"/>
    <property type="match status" value="1"/>
</dbReference>
<protein>
    <submittedName>
        <fullName evidence="8">Polycomb group RING finger protein 3</fullName>
    </submittedName>
</protein>
<dbReference type="EMBL" id="JI175283">
    <property type="protein sequence ID" value="ADY47043.1"/>
    <property type="molecule type" value="mRNA"/>
</dbReference>
<dbReference type="InterPro" id="IPR013083">
    <property type="entry name" value="Znf_RING/FYVE/PHD"/>
</dbReference>
<accession>F1LA89</accession>
<dbReference type="FunFam" id="3.30.40.10:FF:000122">
    <property type="entry name" value="polycomb group RING finger protein 1"/>
    <property type="match status" value="1"/>
</dbReference>
<dbReference type="Pfam" id="PF00097">
    <property type="entry name" value="zf-C3HC4"/>
    <property type="match status" value="1"/>
</dbReference>
<evidence type="ECO:0000313" key="8">
    <source>
        <dbReference type="EMBL" id="ADY47043.1"/>
    </source>
</evidence>
<name>F1LA89_ASCSU</name>